<sequence length="209" mass="22170">MDILLLSLGVSAVPAFLEESLPDTGAPVRIAYIDDAAAPFAGEAFVADERDQLNRLGYELRDVTTSRMSPADFQAVLEEVDALYLAGGHTFALLHALRTSGADQVLLEAVRGGMPYMGASAGAVVAGPSIEPICLMDDPRQVPELQDFTGLGLVDDVVVPHADGNLAPYPAAVIGKVVETYDADFPLVLLPDDHALIYRDGARHMVDSP</sequence>
<evidence type="ECO:0000256" key="4">
    <source>
        <dbReference type="ARBA" id="ARBA00022825"/>
    </source>
</evidence>
<gene>
    <name evidence="5" type="ORF">RIL96_11330</name>
</gene>
<comment type="similarity">
    <text evidence="1">Belongs to the peptidase S51 family.</text>
</comment>
<protein>
    <submittedName>
        <fullName evidence="5">Type 1 glutamine amidotransferase-like domain-containing protein</fullName>
    </submittedName>
</protein>
<keyword evidence="4" id="KW-0720">Serine protease</keyword>
<dbReference type="CDD" id="cd03129">
    <property type="entry name" value="GAT1_Peptidase_E_like"/>
    <property type="match status" value="1"/>
</dbReference>
<accession>A0ABU2DUV4</accession>
<evidence type="ECO:0000313" key="6">
    <source>
        <dbReference type="Proteomes" id="UP001251870"/>
    </source>
</evidence>
<keyword evidence="3" id="KW-0378">Hydrolase</keyword>
<dbReference type="InterPro" id="IPR005320">
    <property type="entry name" value="Peptidase_S51"/>
</dbReference>
<evidence type="ECO:0000256" key="3">
    <source>
        <dbReference type="ARBA" id="ARBA00022801"/>
    </source>
</evidence>
<keyword evidence="2" id="KW-0645">Protease</keyword>
<dbReference type="SUPFAM" id="SSF52317">
    <property type="entry name" value="Class I glutamine amidotransferase-like"/>
    <property type="match status" value="1"/>
</dbReference>
<evidence type="ECO:0000256" key="2">
    <source>
        <dbReference type="ARBA" id="ARBA00022670"/>
    </source>
</evidence>
<dbReference type="PANTHER" id="PTHR20842:SF0">
    <property type="entry name" value="ALPHA-ASPARTYL DIPEPTIDASE"/>
    <property type="match status" value="1"/>
</dbReference>
<comment type="caution">
    <text evidence="5">The sequence shown here is derived from an EMBL/GenBank/DDBJ whole genome shotgun (WGS) entry which is preliminary data.</text>
</comment>
<dbReference type="Proteomes" id="UP001251870">
    <property type="component" value="Unassembled WGS sequence"/>
</dbReference>
<dbReference type="RefSeq" id="WP_310549136.1">
    <property type="nucleotide sequence ID" value="NZ_JAVKGR010000017.1"/>
</dbReference>
<dbReference type="InterPro" id="IPR029062">
    <property type="entry name" value="Class_I_gatase-like"/>
</dbReference>
<dbReference type="Gene3D" id="3.40.50.880">
    <property type="match status" value="1"/>
</dbReference>
<proteinExistence type="inferred from homology"/>
<dbReference type="Pfam" id="PF03575">
    <property type="entry name" value="Peptidase_S51"/>
    <property type="match status" value="1"/>
</dbReference>
<reference evidence="5 6" key="1">
    <citation type="submission" date="2023-09" db="EMBL/GenBank/DDBJ databases">
        <title>Description of three actinobacteria isolated from air of manufacturing shop in a pharmaceutical factory.</title>
        <authorList>
            <person name="Zhang D.-F."/>
        </authorList>
    </citation>
    <scope>NUCLEOTIDE SEQUENCE [LARGE SCALE GENOMIC DNA]</scope>
    <source>
        <strain evidence="5 6">LY-0111</strain>
    </source>
</reference>
<dbReference type="PANTHER" id="PTHR20842">
    <property type="entry name" value="PROTEASE S51 ALPHA-ASPARTYL DIPEPTIDASE"/>
    <property type="match status" value="1"/>
</dbReference>
<evidence type="ECO:0000256" key="1">
    <source>
        <dbReference type="ARBA" id="ARBA00006534"/>
    </source>
</evidence>
<name>A0ABU2DUV4_9MICC</name>
<organism evidence="5 6">
    <name type="scientific">Nesterenkonia aerolata</name>
    <dbReference type="NCBI Taxonomy" id="3074079"/>
    <lineage>
        <taxon>Bacteria</taxon>
        <taxon>Bacillati</taxon>
        <taxon>Actinomycetota</taxon>
        <taxon>Actinomycetes</taxon>
        <taxon>Micrococcales</taxon>
        <taxon>Micrococcaceae</taxon>
        <taxon>Nesterenkonia</taxon>
    </lineage>
</organism>
<evidence type="ECO:0000313" key="5">
    <source>
        <dbReference type="EMBL" id="MDR8020156.1"/>
    </source>
</evidence>
<keyword evidence="6" id="KW-1185">Reference proteome</keyword>
<dbReference type="EMBL" id="JAVKGR010000017">
    <property type="protein sequence ID" value="MDR8020156.1"/>
    <property type="molecule type" value="Genomic_DNA"/>
</dbReference>